<dbReference type="RefSeq" id="WP_137273878.1">
    <property type="nucleotide sequence ID" value="NZ_JAGLAT010000010.1"/>
</dbReference>
<comment type="caution">
    <text evidence="1">The sequence shown here is derived from an EMBL/GenBank/DDBJ whole genome shotgun (WGS) entry which is preliminary data.</text>
</comment>
<protein>
    <submittedName>
        <fullName evidence="1">Uncharacterized protein</fullName>
    </submittedName>
</protein>
<name>A0A4U3MP49_ENTFL</name>
<gene>
    <name evidence="1" type="ORF">EY666_03780</name>
</gene>
<dbReference type="AlphaFoldDB" id="A0A4U3MP49"/>
<reference evidence="1 2" key="1">
    <citation type="submission" date="2019-02" db="EMBL/GenBank/DDBJ databases">
        <title>Bacteria dissemination in different level of health care in South Africa: the effectiveness of infections prevention and control.</title>
        <authorList>
            <person name="Shobo C."/>
            <person name="Amoako D.G."/>
            <person name="Allam M."/>
            <person name="Ismail A."/>
            <person name="Bester L.A."/>
            <person name="Essack S.Y."/>
        </authorList>
    </citation>
    <scope>NUCLEOTIDE SEQUENCE [LARGE SCALE GENOMIC DNA]</scope>
    <source>
        <strain evidence="1 2">2SIL2</strain>
    </source>
</reference>
<dbReference type="Proteomes" id="UP000305511">
    <property type="component" value="Unassembled WGS sequence"/>
</dbReference>
<evidence type="ECO:0000313" key="1">
    <source>
        <dbReference type="EMBL" id="TKK90027.1"/>
    </source>
</evidence>
<accession>A0A4U3MP49</accession>
<proteinExistence type="predicted"/>
<sequence>MIPKIEVWMHDMSVGYPVWFEVDSIDYLENSFVIVDEFGNSHEFSGEGRLFRVKTEEEKHMKFYEIKEPYFALIAAKDEKQCLKLYKDIVCEVEDEKEFFDDMKTIDKYEAFKMLAKSHIEDGGELGAEEAFNQLENLEANGEVLLIDGGLI</sequence>
<dbReference type="EMBL" id="SIYF01000077">
    <property type="protein sequence ID" value="TKK90027.1"/>
    <property type="molecule type" value="Genomic_DNA"/>
</dbReference>
<evidence type="ECO:0000313" key="2">
    <source>
        <dbReference type="Proteomes" id="UP000305511"/>
    </source>
</evidence>
<organism evidence="1 2">
    <name type="scientific">Enterococcus faecalis</name>
    <name type="common">Streptococcus faecalis</name>
    <dbReference type="NCBI Taxonomy" id="1351"/>
    <lineage>
        <taxon>Bacteria</taxon>
        <taxon>Bacillati</taxon>
        <taxon>Bacillota</taxon>
        <taxon>Bacilli</taxon>
        <taxon>Lactobacillales</taxon>
        <taxon>Enterococcaceae</taxon>
        <taxon>Enterococcus</taxon>
    </lineage>
</organism>